<organism evidence="1 2">
    <name type="scientific">Solanum pinnatisectum</name>
    <name type="common">tansyleaf nightshade</name>
    <dbReference type="NCBI Taxonomy" id="50273"/>
    <lineage>
        <taxon>Eukaryota</taxon>
        <taxon>Viridiplantae</taxon>
        <taxon>Streptophyta</taxon>
        <taxon>Embryophyta</taxon>
        <taxon>Tracheophyta</taxon>
        <taxon>Spermatophyta</taxon>
        <taxon>Magnoliopsida</taxon>
        <taxon>eudicotyledons</taxon>
        <taxon>Gunneridae</taxon>
        <taxon>Pentapetalae</taxon>
        <taxon>asterids</taxon>
        <taxon>lamiids</taxon>
        <taxon>Solanales</taxon>
        <taxon>Solanaceae</taxon>
        <taxon>Solanoideae</taxon>
        <taxon>Solaneae</taxon>
        <taxon>Solanum</taxon>
    </lineage>
</organism>
<dbReference type="GO" id="GO:0003676">
    <property type="term" value="F:nucleic acid binding"/>
    <property type="evidence" value="ECO:0007669"/>
    <property type="project" value="InterPro"/>
</dbReference>
<dbReference type="PANTHER" id="PTHR47723:SF24">
    <property type="entry name" value="RNASE H TYPE-1 DOMAIN-CONTAINING PROTEIN"/>
    <property type="match status" value="1"/>
</dbReference>
<dbReference type="SUPFAM" id="SSF53098">
    <property type="entry name" value="Ribonuclease H-like"/>
    <property type="match status" value="1"/>
</dbReference>
<sequence>MEGQLNYNTDGASKENPGESAYGFCFRDKHGDLIYAQAKGIGIATNIKEEARAIYEALSISAKKGFQNLEIAKILEYIIREVHQQQVTIKHIYREGNQMADYLANLAIGQTEIQKYENFAELPTTGKHIINIDKAQIPTIRIKTKQIQHHASSDSEIYT</sequence>
<gene>
    <name evidence="1" type="ORF">R3W88_031444</name>
</gene>
<dbReference type="InterPro" id="IPR053151">
    <property type="entry name" value="RNase_H-like"/>
</dbReference>
<evidence type="ECO:0000313" key="1">
    <source>
        <dbReference type="EMBL" id="KAK4726527.1"/>
    </source>
</evidence>
<dbReference type="AlphaFoldDB" id="A0AAV9LMN6"/>
<evidence type="ECO:0008006" key="3">
    <source>
        <dbReference type="Google" id="ProtNLM"/>
    </source>
</evidence>
<dbReference type="InterPro" id="IPR044730">
    <property type="entry name" value="RNase_H-like_dom_plant"/>
</dbReference>
<dbReference type="PANTHER" id="PTHR47723">
    <property type="entry name" value="OS05G0353850 PROTEIN"/>
    <property type="match status" value="1"/>
</dbReference>
<dbReference type="Gene3D" id="3.30.420.10">
    <property type="entry name" value="Ribonuclease H-like superfamily/Ribonuclease H"/>
    <property type="match status" value="1"/>
</dbReference>
<proteinExistence type="predicted"/>
<dbReference type="InterPro" id="IPR012337">
    <property type="entry name" value="RNaseH-like_sf"/>
</dbReference>
<comment type="caution">
    <text evidence="1">The sequence shown here is derived from an EMBL/GenBank/DDBJ whole genome shotgun (WGS) entry which is preliminary data.</text>
</comment>
<evidence type="ECO:0000313" key="2">
    <source>
        <dbReference type="Proteomes" id="UP001311915"/>
    </source>
</evidence>
<dbReference type="EMBL" id="JAWPEI010000005">
    <property type="protein sequence ID" value="KAK4726527.1"/>
    <property type="molecule type" value="Genomic_DNA"/>
</dbReference>
<dbReference type="Proteomes" id="UP001311915">
    <property type="component" value="Unassembled WGS sequence"/>
</dbReference>
<accession>A0AAV9LMN6</accession>
<dbReference type="InterPro" id="IPR036397">
    <property type="entry name" value="RNaseH_sf"/>
</dbReference>
<keyword evidence="2" id="KW-1185">Reference proteome</keyword>
<dbReference type="CDD" id="cd06222">
    <property type="entry name" value="RNase_H_like"/>
    <property type="match status" value="1"/>
</dbReference>
<protein>
    <recommendedName>
        <fullName evidence="3">RNase H type-1 domain-containing protein</fullName>
    </recommendedName>
</protein>
<reference evidence="1 2" key="1">
    <citation type="submission" date="2023-10" db="EMBL/GenBank/DDBJ databases">
        <title>Genome-Wide Identification Analysis in wild type Solanum Pinnatisectum Reveals Some Genes Defensing Phytophthora Infestans.</title>
        <authorList>
            <person name="Sun C."/>
        </authorList>
    </citation>
    <scope>NUCLEOTIDE SEQUENCE [LARGE SCALE GENOMIC DNA]</scope>
    <source>
        <strain evidence="1">LQN</strain>
        <tissue evidence="1">Leaf</tissue>
    </source>
</reference>
<name>A0AAV9LMN6_9SOLN</name>